<comment type="caution">
    <text evidence="2">The sequence shown here is derived from an EMBL/GenBank/DDBJ whole genome shotgun (WGS) entry which is preliminary data.</text>
</comment>
<dbReference type="AlphaFoldDB" id="A0A0V0QDD4"/>
<organism evidence="2 3">
    <name type="scientific">Pseudocohnilembus persalinus</name>
    <name type="common">Ciliate</name>
    <dbReference type="NCBI Taxonomy" id="266149"/>
    <lineage>
        <taxon>Eukaryota</taxon>
        <taxon>Sar</taxon>
        <taxon>Alveolata</taxon>
        <taxon>Ciliophora</taxon>
        <taxon>Intramacronucleata</taxon>
        <taxon>Oligohymenophorea</taxon>
        <taxon>Scuticociliatia</taxon>
        <taxon>Philasterida</taxon>
        <taxon>Pseudocohnilembidae</taxon>
        <taxon>Pseudocohnilembus</taxon>
    </lineage>
</organism>
<accession>A0A0V0QDD4</accession>
<gene>
    <name evidence="2" type="ORF">PPERSA_10651</name>
</gene>
<evidence type="ECO:0000256" key="1">
    <source>
        <dbReference type="SAM" id="Phobius"/>
    </source>
</evidence>
<feature type="transmembrane region" description="Helical" evidence="1">
    <location>
        <begin position="90"/>
        <end position="110"/>
    </location>
</feature>
<evidence type="ECO:0000313" key="2">
    <source>
        <dbReference type="EMBL" id="KRX00152.1"/>
    </source>
</evidence>
<feature type="transmembrane region" description="Helical" evidence="1">
    <location>
        <begin position="122"/>
        <end position="142"/>
    </location>
</feature>
<sequence>MVDLYWDGSDTSKAFHWEAVRMSSGIAVIMGYMIHWIILLYAHMVEPKIQKFDNHLCMETLKCIEKKMYLFGLCGLLTFASFIGNTWCAIFAYFSLISLIALHATIVPWFRREEKQNLKSLIFIVHYTFLFLWMTGGITTYWHRQA</sequence>
<dbReference type="EMBL" id="LDAU01000194">
    <property type="protein sequence ID" value="KRX00152.1"/>
    <property type="molecule type" value="Genomic_DNA"/>
</dbReference>
<keyword evidence="1" id="KW-1133">Transmembrane helix</keyword>
<protein>
    <submittedName>
        <fullName evidence="2">Uncharacterized protein</fullName>
    </submittedName>
</protein>
<keyword evidence="3" id="KW-1185">Reference proteome</keyword>
<dbReference type="OMA" id="TWCAIFA"/>
<keyword evidence="1" id="KW-0472">Membrane</keyword>
<name>A0A0V0QDD4_PSEPJ</name>
<dbReference type="Proteomes" id="UP000054937">
    <property type="component" value="Unassembled WGS sequence"/>
</dbReference>
<dbReference type="InParanoid" id="A0A0V0QDD4"/>
<keyword evidence="1" id="KW-0812">Transmembrane</keyword>
<feature type="transmembrane region" description="Helical" evidence="1">
    <location>
        <begin position="68"/>
        <end position="84"/>
    </location>
</feature>
<evidence type="ECO:0000313" key="3">
    <source>
        <dbReference type="Proteomes" id="UP000054937"/>
    </source>
</evidence>
<feature type="transmembrane region" description="Helical" evidence="1">
    <location>
        <begin position="20"/>
        <end position="42"/>
    </location>
</feature>
<proteinExistence type="predicted"/>
<reference evidence="2 3" key="1">
    <citation type="journal article" date="2015" name="Sci. Rep.">
        <title>Genome of the facultative scuticociliatosis pathogen Pseudocohnilembus persalinus provides insight into its virulence through horizontal gene transfer.</title>
        <authorList>
            <person name="Xiong J."/>
            <person name="Wang G."/>
            <person name="Cheng J."/>
            <person name="Tian M."/>
            <person name="Pan X."/>
            <person name="Warren A."/>
            <person name="Jiang C."/>
            <person name="Yuan D."/>
            <person name="Miao W."/>
        </authorList>
    </citation>
    <scope>NUCLEOTIDE SEQUENCE [LARGE SCALE GENOMIC DNA]</scope>
    <source>
        <strain evidence="2">36N120E</strain>
    </source>
</reference>